<reference evidence="2" key="1">
    <citation type="submission" date="2015-09" db="EMBL/GenBank/DDBJ databases">
        <title>Scylla olivacea transcriptome.</title>
        <authorList>
            <person name="Ikhwanuddin M."/>
        </authorList>
    </citation>
    <scope>NUCLEOTIDE SEQUENCE</scope>
</reference>
<proteinExistence type="predicted"/>
<name>A0A0P4WCY5_SCYOL</name>
<feature type="transmembrane region" description="Helical" evidence="1">
    <location>
        <begin position="47"/>
        <end position="67"/>
    </location>
</feature>
<keyword evidence="1" id="KW-0472">Membrane</keyword>
<keyword evidence="1" id="KW-1133">Transmembrane helix</keyword>
<evidence type="ECO:0000256" key="1">
    <source>
        <dbReference type="SAM" id="Phobius"/>
    </source>
</evidence>
<accession>A0A0P4WCY5</accession>
<dbReference type="AlphaFoldDB" id="A0A0P4WCY5"/>
<evidence type="ECO:0000313" key="2">
    <source>
        <dbReference type="EMBL" id="JAI66567.1"/>
    </source>
</evidence>
<protein>
    <submittedName>
        <fullName evidence="2">Uncharacterized protein</fullName>
    </submittedName>
</protein>
<keyword evidence="1" id="KW-0812">Transmembrane</keyword>
<dbReference type="EMBL" id="GDRN01049374">
    <property type="protein sequence ID" value="JAI66567.1"/>
    <property type="molecule type" value="Transcribed_RNA"/>
</dbReference>
<sequence length="433" mass="50110">MTESRALQSTRLPNPCKKASMRRKILNETRGVWLWWQGRRGGCSGRVIWCCLLGLWMLLMTTQMILLQPPYLDHPALSRRCYEVRGIPYYTNTCCRLHNYTKGDVLSCVGNAHMTSLLSTRYKTETRGKHTLAKHRSHLETSSSIHSPNEYLLKFFKAIPQNYSFSTSSVSPPHPDSERPDLTWVMVGDSRVRQVFSALVTRLNSPRLHYRKPSTMGKWRSIHELTENLRIGKLHENIEVHHLDFPLRLLFYWDPLLTLLPKLLSQWVDNIQPHPALLVIGSGLHWMKNAASPKSFESPASAFDSFRQHMTSLLPLLAQQAKSTHIILLLQDHVQESQIFKKYLNIYSNNIIDQYNTFFSSYVSGTDITLWDSNIPFSDAYYVQCRQDYKNSYDMSWNCANPLHSGYVAVEMYINMLLNDICNPFLHLDSGYC</sequence>
<organism evidence="2">
    <name type="scientific">Scylla olivacea</name>
    <name type="common">Orange mud crab</name>
    <name type="synonym">Cancer olivacea</name>
    <dbReference type="NCBI Taxonomy" id="85551"/>
    <lineage>
        <taxon>Eukaryota</taxon>
        <taxon>Metazoa</taxon>
        <taxon>Ecdysozoa</taxon>
        <taxon>Arthropoda</taxon>
        <taxon>Crustacea</taxon>
        <taxon>Multicrustacea</taxon>
        <taxon>Malacostraca</taxon>
        <taxon>Eumalacostraca</taxon>
        <taxon>Eucarida</taxon>
        <taxon>Decapoda</taxon>
        <taxon>Pleocyemata</taxon>
        <taxon>Brachyura</taxon>
        <taxon>Eubrachyura</taxon>
        <taxon>Portunoidea</taxon>
        <taxon>Portunidae</taxon>
        <taxon>Portuninae</taxon>
        <taxon>Scylla</taxon>
    </lineage>
</organism>